<proteinExistence type="predicted"/>
<accession>A0A0B4DPE1</accession>
<organism evidence="1 2">
    <name type="scientific">Microbacterium hominis</name>
    <dbReference type="NCBI Taxonomy" id="162426"/>
    <lineage>
        <taxon>Bacteria</taxon>
        <taxon>Bacillati</taxon>
        <taxon>Actinomycetota</taxon>
        <taxon>Actinomycetes</taxon>
        <taxon>Micrococcales</taxon>
        <taxon>Microbacteriaceae</taxon>
        <taxon>Microbacterium</taxon>
    </lineage>
</organism>
<evidence type="ECO:0000313" key="1">
    <source>
        <dbReference type="EMBL" id="KIC56118.1"/>
    </source>
</evidence>
<reference evidence="1 2" key="1">
    <citation type="submission" date="2014-12" db="EMBL/GenBank/DDBJ databases">
        <title>Genome sequencing of Microbacterium hominis TPW29.</title>
        <authorList>
            <person name="Tan P.W."/>
            <person name="Chan K.-G."/>
        </authorList>
    </citation>
    <scope>NUCLEOTIDE SEQUENCE [LARGE SCALE GENOMIC DNA]</scope>
    <source>
        <strain evidence="1 2">TPW29</strain>
    </source>
</reference>
<protein>
    <submittedName>
        <fullName evidence="1">DNA mismatch repair protein</fullName>
    </submittedName>
</protein>
<dbReference type="Proteomes" id="UP000031202">
    <property type="component" value="Unassembled WGS sequence"/>
</dbReference>
<evidence type="ECO:0000313" key="2">
    <source>
        <dbReference type="Proteomes" id="UP000031202"/>
    </source>
</evidence>
<name>A0A0B4DPE1_9MICO</name>
<gene>
    <name evidence="1" type="ORF">RM52_13350</name>
</gene>
<dbReference type="AlphaFoldDB" id="A0A0B4DPE1"/>
<comment type="caution">
    <text evidence="1">The sequence shown here is derived from an EMBL/GenBank/DDBJ whole genome shotgun (WGS) entry which is preliminary data.</text>
</comment>
<sequence length="81" mass="9327">MISAATALPRSVRGCSLRAVSDRRWRVIDRRGVVIGHVRREQSAQGTRYHAERFELARARMRELGSFCRLDEAVECLAYLH</sequence>
<dbReference type="EMBL" id="JWSZ01000020">
    <property type="protein sequence ID" value="KIC56118.1"/>
    <property type="molecule type" value="Genomic_DNA"/>
</dbReference>